<keyword evidence="1" id="KW-1133">Transmembrane helix</keyword>
<keyword evidence="1" id="KW-0812">Transmembrane</keyword>
<keyword evidence="1" id="KW-0472">Membrane</keyword>
<dbReference type="EMBL" id="PEZW01000027">
    <property type="protein sequence ID" value="PIS07373.1"/>
    <property type="molecule type" value="Genomic_DNA"/>
</dbReference>
<gene>
    <name evidence="2" type="ORF">COT78_04010</name>
</gene>
<comment type="caution">
    <text evidence="2">The sequence shown here is derived from an EMBL/GenBank/DDBJ whole genome shotgun (WGS) entry which is preliminary data.</text>
</comment>
<reference evidence="3" key="1">
    <citation type="submission" date="2017-09" db="EMBL/GenBank/DDBJ databases">
        <title>Depth-based differentiation of microbial function through sediment-hosted aquifers and enrichment of novel symbionts in the deep terrestrial subsurface.</title>
        <authorList>
            <person name="Probst A.J."/>
            <person name="Ladd B."/>
            <person name="Jarett J.K."/>
            <person name="Geller-Mcgrath D.E."/>
            <person name="Sieber C.M.K."/>
            <person name="Emerson J.B."/>
            <person name="Anantharaman K."/>
            <person name="Thomas B.C."/>
            <person name="Malmstrom R."/>
            <person name="Stieglmeier M."/>
            <person name="Klingl A."/>
            <person name="Woyke T."/>
            <person name="Ryan C.M."/>
            <person name="Banfield J.F."/>
        </authorList>
    </citation>
    <scope>NUCLEOTIDE SEQUENCE [LARGE SCALE GENOMIC DNA]</scope>
</reference>
<evidence type="ECO:0000313" key="2">
    <source>
        <dbReference type="EMBL" id="PIS07373.1"/>
    </source>
</evidence>
<evidence type="ECO:0000256" key="1">
    <source>
        <dbReference type="SAM" id="Phobius"/>
    </source>
</evidence>
<name>A0A2H0W5L4_9BACT</name>
<feature type="transmembrane region" description="Helical" evidence="1">
    <location>
        <begin position="23"/>
        <end position="44"/>
    </location>
</feature>
<organism evidence="2 3">
    <name type="scientific">Candidatus Berkelbacteria bacterium CG10_big_fil_rev_8_21_14_0_10_43_13</name>
    <dbReference type="NCBI Taxonomy" id="1974514"/>
    <lineage>
        <taxon>Bacteria</taxon>
        <taxon>Candidatus Berkelbacteria</taxon>
    </lineage>
</organism>
<accession>A0A2H0W5L4</accession>
<dbReference type="AlphaFoldDB" id="A0A2H0W5L4"/>
<evidence type="ECO:0000313" key="3">
    <source>
        <dbReference type="Proteomes" id="UP000231382"/>
    </source>
</evidence>
<feature type="transmembrane region" description="Helical" evidence="1">
    <location>
        <begin position="65"/>
        <end position="86"/>
    </location>
</feature>
<sequence>MLLFFTWWYGEELKNVLKYFETLFAYLFDLFSIRICLSTLFAVWRRDKVNYKGLPIKDIFQAWTMNIASRLVGAVVKIFTIFAYLLVSILCLIFVIFFLLVWLSFPLVVLALIYLGIKNILGL</sequence>
<protein>
    <submittedName>
        <fullName evidence="2">Uncharacterized protein</fullName>
    </submittedName>
</protein>
<feature type="transmembrane region" description="Helical" evidence="1">
    <location>
        <begin position="92"/>
        <end position="117"/>
    </location>
</feature>
<proteinExistence type="predicted"/>
<dbReference type="Proteomes" id="UP000231382">
    <property type="component" value="Unassembled WGS sequence"/>
</dbReference>